<keyword evidence="3" id="KW-1185">Reference proteome</keyword>
<dbReference type="EMBL" id="BAAAZT010000077">
    <property type="protein sequence ID" value="GAA3911381.1"/>
    <property type="molecule type" value="Genomic_DNA"/>
</dbReference>
<evidence type="ECO:0000313" key="3">
    <source>
        <dbReference type="Proteomes" id="UP001500133"/>
    </source>
</evidence>
<gene>
    <name evidence="2" type="ORF">GCM10022228_23480</name>
</gene>
<dbReference type="Proteomes" id="UP001500133">
    <property type="component" value="Unassembled WGS sequence"/>
</dbReference>
<sequence>MQGLLRRLFAPRWQHARADVRRRALEQLDPARPEDRRGLQALAQDRQADIRLAALCLLDDLAGLAHAFNEQPQDSRWREALIARLSGRDGHSALPVRQRLLATLDDAELLRRVAFEGDNLDLRLAALARLDDENDLIEQACHNRIAAVRHRAAQRVTSEAGLKRLSKESRRDRHVARQAREHLSRLKADAQWVHSQQQRRHTLLEQLERLARSVWEPSYPARLHHLQNEWEALGHPPDSDLEARYQHAVTRCEKTLHDHTAAEHARERHRLHRLAAEDERQTLLETFENGLAELGTGRAPSAQDIASLRAGRQLAGQQWQALSDTHPPEEATRQRYAQAMQRYERYTAAWQRYLDAAEALQAALASADTRALAEQIEACRWPDELALPPLLDQAQRRLQSREAPPADTAPDPDGLHQALDTLEQHLERGEFRAASRLHQQLKPQLSQPHSPDAHTLKARFKRLGAQLAELRDWRGFVAGPKREQLCAGIETLAEDTELSDTALDRRHRQLVKEWKALGDAAATRELARRFRTASDRIHRRLAPWRESRQQLRRANLAAREALCEQLEMLLEQPADDADPDALRQIRDRSRQQWQHYSPVPRQQAEAVGRRFGRARHRLQALIDQRAQDIAAQKRTLVTQAQALEQGREPLDRRIAQAKKLQQQWRRLGRAPKGEEKALWRAFRQASERLFAAREAQQSERAERQQQRLDAMQALLERMDAWQPQSAADASTLDDFVQQAESLEPLPRGRRSQGMRKRLNGIVRARRERLDQLAADTVISHWQQSLALLNAHLDADQAMLDGAPAADVDAQQVLDAPLQAPFIDAHHQRNASRRRADALDAATQSGQRLARLRVHLSLLATGQVRQSDEPLRLAIQVERLKRGLGQTRSTADELRDILAELLALGPMPRATWNASVGDLDALVRQISGGQGNEPASAHKKV</sequence>
<dbReference type="Pfam" id="PF03993">
    <property type="entry name" value="DUF349"/>
    <property type="match status" value="3"/>
</dbReference>
<evidence type="ECO:0008006" key="4">
    <source>
        <dbReference type="Google" id="ProtNLM"/>
    </source>
</evidence>
<feature type="compositionally biased region" description="Low complexity" evidence="1">
    <location>
        <begin position="403"/>
        <end position="412"/>
    </location>
</feature>
<evidence type="ECO:0000256" key="1">
    <source>
        <dbReference type="SAM" id="MobiDB-lite"/>
    </source>
</evidence>
<evidence type="ECO:0000313" key="2">
    <source>
        <dbReference type="EMBL" id="GAA3911381.1"/>
    </source>
</evidence>
<dbReference type="InterPro" id="IPR007139">
    <property type="entry name" value="DUF349"/>
</dbReference>
<dbReference type="RefSeq" id="WP_344705135.1">
    <property type="nucleotide sequence ID" value="NZ_BAAAZT010000077.1"/>
</dbReference>
<proteinExistence type="predicted"/>
<feature type="region of interest" description="Disordered" evidence="1">
    <location>
        <begin position="397"/>
        <end position="416"/>
    </location>
</feature>
<name>A0ABP7M0V9_9GAMM</name>
<comment type="caution">
    <text evidence="2">The sequence shown here is derived from an EMBL/GenBank/DDBJ whole genome shotgun (WGS) entry which is preliminary data.</text>
</comment>
<accession>A0ABP7M0V9</accession>
<reference evidence="3" key="1">
    <citation type="journal article" date="2019" name="Int. J. Syst. Evol. Microbiol.">
        <title>The Global Catalogue of Microorganisms (GCM) 10K type strain sequencing project: providing services to taxonomists for standard genome sequencing and annotation.</title>
        <authorList>
            <consortium name="The Broad Institute Genomics Platform"/>
            <consortium name="The Broad Institute Genome Sequencing Center for Infectious Disease"/>
            <person name="Wu L."/>
            <person name="Ma J."/>
        </authorList>
    </citation>
    <scope>NUCLEOTIDE SEQUENCE [LARGE SCALE GENOMIC DNA]</scope>
    <source>
        <strain evidence="3">JCM 16914</strain>
    </source>
</reference>
<organism evidence="2 3">
    <name type="scientific">Halomonas cibimaris</name>
    <dbReference type="NCBI Taxonomy" id="657012"/>
    <lineage>
        <taxon>Bacteria</taxon>
        <taxon>Pseudomonadati</taxon>
        <taxon>Pseudomonadota</taxon>
        <taxon>Gammaproteobacteria</taxon>
        <taxon>Oceanospirillales</taxon>
        <taxon>Halomonadaceae</taxon>
        <taxon>Halomonas</taxon>
    </lineage>
</organism>
<protein>
    <recommendedName>
        <fullName evidence="4">DUF349 domain-containing protein</fullName>
    </recommendedName>
</protein>